<accession>A0A915IJ13</accession>
<sequence>MQCSGFEVHGKSINVPKKHYIAAGASDIYTRNCVENEWESKKKMRDMSTNTKERSRKIRRSPFAPYMGEIHFIRSQISLG</sequence>
<organism evidence="1 2">
    <name type="scientific">Romanomermis culicivorax</name>
    <name type="common">Nematode worm</name>
    <dbReference type="NCBI Taxonomy" id="13658"/>
    <lineage>
        <taxon>Eukaryota</taxon>
        <taxon>Metazoa</taxon>
        <taxon>Ecdysozoa</taxon>
        <taxon>Nematoda</taxon>
        <taxon>Enoplea</taxon>
        <taxon>Dorylaimia</taxon>
        <taxon>Mermithida</taxon>
        <taxon>Mermithoidea</taxon>
        <taxon>Mermithidae</taxon>
        <taxon>Romanomermis</taxon>
    </lineage>
</organism>
<evidence type="ECO:0000313" key="1">
    <source>
        <dbReference type="Proteomes" id="UP000887565"/>
    </source>
</evidence>
<name>A0A915IJ13_ROMCU</name>
<keyword evidence="1" id="KW-1185">Reference proteome</keyword>
<proteinExistence type="predicted"/>
<dbReference type="AlphaFoldDB" id="A0A915IJ13"/>
<dbReference type="Proteomes" id="UP000887565">
    <property type="component" value="Unplaced"/>
</dbReference>
<evidence type="ECO:0000313" key="2">
    <source>
        <dbReference type="WBParaSite" id="nRc.2.0.1.t14046-RA"/>
    </source>
</evidence>
<reference evidence="2" key="1">
    <citation type="submission" date="2022-11" db="UniProtKB">
        <authorList>
            <consortium name="WormBaseParasite"/>
        </authorList>
    </citation>
    <scope>IDENTIFICATION</scope>
</reference>
<protein>
    <submittedName>
        <fullName evidence="2">Uncharacterized protein</fullName>
    </submittedName>
</protein>
<dbReference type="WBParaSite" id="nRc.2.0.1.t14046-RA">
    <property type="protein sequence ID" value="nRc.2.0.1.t14046-RA"/>
    <property type="gene ID" value="nRc.2.0.1.g14046"/>
</dbReference>